<dbReference type="AlphaFoldDB" id="A0A937F810"/>
<dbReference type="InterPro" id="IPR025540">
    <property type="entry name" value="FlK"/>
</dbReference>
<gene>
    <name evidence="2" type="ORF">JL102_14860</name>
</gene>
<organism evidence="2 3">
    <name type="scientific">Fulvivirga sediminis</name>
    <dbReference type="NCBI Taxonomy" id="2803949"/>
    <lineage>
        <taxon>Bacteria</taxon>
        <taxon>Pseudomonadati</taxon>
        <taxon>Bacteroidota</taxon>
        <taxon>Cytophagia</taxon>
        <taxon>Cytophagales</taxon>
        <taxon>Fulvivirgaceae</taxon>
        <taxon>Fulvivirga</taxon>
    </lineage>
</organism>
<dbReference type="Gene3D" id="3.10.129.10">
    <property type="entry name" value="Hotdog Thioesterase"/>
    <property type="match status" value="1"/>
</dbReference>
<comment type="caution">
    <text evidence="2">The sequence shown here is derived from an EMBL/GenBank/DDBJ whole genome shotgun (WGS) entry which is preliminary data.</text>
</comment>
<dbReference type="Pfam" id="PF22636">
    <property type="entry name" value="FlK"/>
    <property type="match status" value="1"/>
</dbReference>
<dbReference type="PANTHER" id="PTHR36934">
    <property type="entry name" value="BLR0278 PROTEIN"/>
    <property type="match status" value="1"/>
</dbReference>
<evidence type="ECO:0000313" key="2">
    <source>
        <dbReference type="EMBL" id="MBL3657425.1"/>
    </source>
</evidence>
<accession>A0A937F810</accession>
<dbReference type="Proteomes" id="UP000659388">
    <property type="component" value="Unassembled WGS sequence"/>
</dbReference>
<proteinExistence type="predicted"/>
<evidence type="ECO:0000259" key="1">
    <source>
        <dbReference type="Pfam" id="PF22636"/>
    </source>
</evidence>
<name>A0A937F810_9BACT</name>
<dbReference type="PANTHER" id="PTHR36934:SF1">
    <property type="entry name" value="THIOESTERASE DOMAIN-CONTAINING PROTEIN"/>
    <property type="match status" value="1"/>
</dbReference>
<dbReference type="RefSeq" id="WP_202245220.1">
    <property type="nucleotide sequence ID" value="NZ_JAESIY010000008.1"/>
</dbReference>
<feature type="domain" description="Fluoroacetyl-CoA-specific thioesterase-like" evidence="1">
    <location>
        <begin position="17"/>
        <end position="119"/>
    </location>
</feature>
<evidence type="ECO:0000313" key="3">
    <source>
        <dbReference type="Proteomes" id="UP000659388"/>
    </source>
</evidence>
<dbReference type="InterPro" id="IPR054485">
    <property type="entry name" value="FlK-like_dom"/>
</dbReference>
<dbReference type="SUPFAM" id="SSF54637">
    <property type="entry name" value="Thioesterase/thiol ester dehydrase-isomerase"/>
    <property type="match status" value="1"/>
</dbReference>
<protein>
    <recommendedName>
        <fullName evidence="1">Fluoroacetyl-CoA-specific thioesterase-like domain-containing protein</fullName>
    </recommendedName>
</protein>
<sequence length="130" mass="14937">MKNLFQPGDIKIYRRKITEEDVASFHGKIVHHVCSTFSLARDIEWTSRLFVLDICDHDEEGIGTQLEIKHLSPALVGDEITISAILRTFEENELMCDYVVKVGERKVAEGKTGQKILKKNRIKEIFSTFE</sequence>
<reference evidence="2" key="1">
    <citation type="submission" date="2021-01" db="EMBL/GenBank/DDBJ databases">
        <title>Fulvivirga kasyanovii gen. nov., sp nov., a novel member of the phylum Bacteroidetes isolated from seawater in a mussel farm.</title>
        <authorList>
            <person name="Zhao L.-H."/>
            <person name="Wang Z.-J."/>
        </authorList>
    </citation>
    <scope>NUCLEOTIDE SEQUENCE</scope>
    <source>
        <strain evidence="2">2943</strain>
    </source>
</reference>
<dbReference type="EMBL" id="JAESIY010000008">
    <property type="protein sequence ID" value="MBL3657425.1"/>
    <property type="molecule type" value="Genomic_DNA"/>
</dbReference>
<dbReference type="InterPro" id="IPR029069">
    <property type="entry name" value="HotDog_dom_sf"/>
</dbReference>
<keyword evidence="3" id="KW-1185">Reference proteome</keyword>